<gene>
    <name evidence="3" type="ORF">DF213_07430</name>
</gene>
<feature type="signal peptide" evidence="1">
    <location>
        <begin position="1"/>
        <end position="30"/>
    </location>
</feature>
<evidence type="ECO:0000259" key="2">
    <source>
        <dbReference type="Pfam" id="PF12680"/>
    </source>
</evidence>
<reference evidence="3 4" key="1">
    <citation type="submission" date="2018-05" db="EMBL/GenBank/DDBJ databases">
        <title>Genomic diversity of pathogens causing Blackleg of Potato in Pakistan.</title>
        <authorList>
            <person name="Sarfraz S."/>
            <person name="Riaz K."/>
            <person name="Oulghazi S."/>
            <person name="Cigna J."/>
            <person name="Sahi S.T."/>
            <person name="Khan S.H."/>
            <person name="Hameed A."/>
            <person name="Faure D."/>
        </authorList>
    </citation>
    <scope>NUCLEOTIDE SEQUENCE [LARGE SCALE GENOMIC DNA]</scope>
    <source>
        <strain evidence="3 4">SS70</strain>
    </source>
</reference>
<dbReference type="InterPro" id="IPR032710">
    <property type="entry name" value="NTF2-like_dom_sf"/>
</dbReference>
<keyword evidence="1" id="KW-0732">Signal</keyword>
<dbReference type="CDD" id="cd00531">
    <property type="entry name" value="NTF2_like"/>
    <property type="match status" value="1"/>
</dbReference>
<dbReference type="EMBL" id="QESZ01000009">
    <property type="protein sequence ID" value="PWD74560.1"/>
    <property type="molecule type" value="Genomic_DNA"/>
</dbReference>
<protein>
    <recommendedName>
        <fullName evidence="2">SnoaL-like domain-containing protein</fullName>
    </recommendedName>
</protein>
<sequence length="174" mass="18674">MNASIFPRKSVFLLPVLAIGMAGVALTSLAASDTSPNMNPSSVSSSADDRAVVQAVPLAYFSALRDRNIGALLAMYSEGGELSAPFMLPAAGASALRTTYENLFKAVRFEMTHKVDAVTIMSPTWALVRTSSTGSTITLATGEARRSAFEELFVLRKDDDGKWRIARYMTTPTT</sequence>
<evidence type="ECO:0000313" key="3">
    <source>
        <dbReference type="EMBL" id="PWD74560.1"/>
    </source>
</evidence>
<dbReference type="Pfam" id="PF12680">
    <property type="entry name" value="SnoaL_2"/>
    <property type="match status" value="1"/>
</dbReference>
<evidence type="ECO:0000313" key="4">
    <source>
        <dbReference type="Proteomes" id="UP000245055"/>
    </source>
</evidence>
<dbReference type="Gene3D" id="3.10.450.50">
    <property type="match status" value="1"/>
</dbReference>
<dbReference type="Proteomes" id="UP000245055">
    <property type="component" value="Unassembled WGS sequence"/>
</dbReference>
<dbReference type="SUPFAM" id="SSF54427">
    <property type="entry name" value="NTF2-like"/>
    <property type="match status" value="1"/>
</dbReference>
<name>A0AAX1C999_9GAMM</name>
<feature type="chain" id="PRO_5043567204" description="SnoaL-like domain-containing protein" evidence="1">
    <location>
        <begin position="31"/>
        <end position="174"/>
    </location>
</feature>
<evidence type="ECO:0000256" key="1">
    <source>
        <dbReference type="SAM" id="SignalP"/>
    </source>
</evidence>
<accession>A0AAX1C999</accession>
<comment type="caution">
    <text evidence="3">The sequence shown here is derived from an EMBL/GenBank/DDBJ whole genome shotgun (WGS) entry which is preliminary data.</text>
</comment>
<dbReference type="InterPro" id="IPR037401">
    <property type="entry name" value="SnoaL-like"/>
</dbReference>
<dbReference type="AlphaFoldDB" id="A0AAX1C999"/>
<feature type="domain" description="SnoaL-like" evidence="2">
    <location>
        <begin position="59"/>
        <end position="163"/>
    </location>
</feature>
<proteinExistence type="predicted"/>
<organism evidence="3 4">
    <name type="scientific">Dickeya dianthicola</name>
    <dbReference type="NCBI Taxonomy" id="204039"/>
    <lineage>
        <taxon>Bacteria</taxon>
        <taxon>Pseudomonadati</taxon>
        <taxon>Pseudomonadota</taxon>
        <taxon>Gammaproteobacteria</taxon>
        <taxon>Enterobacterales</taxon>
        <taxon>Pectobacteriaceae</taxon>
        <taxon>Dickeya</taxon>
    </lineage>
</organism>